<reference evidence="1 2" key="1">
    <citation type="submission" date="2024-01" db="EMBL/GenBank/DDBJ databases">
        <title>The complete chloroplast genome sequence of Lithospermum erythrorhizon: insights into the phylogenetic relationship among Boraginaceae species and the maternal lineages of purple gromwells.</title>
        <authorList>
            <person name="Okada T."/>
            <person name="Watanabe K."/>
        </authorList>
    </citation>
    <scope>NUCLEOTIDE SEQUENCE [LARGE SCALE GENOMIC DNA]</scope>
</reference>
<dbReference type="AlphaFoldDB" id="A0AAV3RJL9"/>
<evidence type="ECO:0000313" key="1">
    <source>
        <dbReference type="EMBL" id="GAA0176609.1"/>
    </source>
</evidence>
<accession>A0AAV3RJL9</accession>
<organism evidence="1 2">
    <name type="scientific">Lithospermum erythrorhizon</name>
    <name type="common">Purple gromwell</name>
    <name type="synonym">Lithospermum officinale var. erythrorhizon</name>
    <dbReference type="NCBI Taxonomy" id="34254"/>
    <lineage>
        <taxon>Eukaryota</taxon>
        <taxon>Viridiplantae</taxon>
        <taxon>Streptophyta</taxon>
        <taxon>Embryophyta</taxon>
        <taxon>Tracheophyta</taxon>
        <taxon>Spermatophyta</taxon>
        <taxon>Magnoliopsida</taxon>
        <taxon>eudicotyledons</taxon>
        <taxon>Gunneridae</taxon>
        <taxon>Pentapetalae</taxon>
        <taxon>asterids</taxon>
        <taxon>lamiids</taxon>
        <taxon>Boraginales</taxon>
        <taxon>Boraginaceae</taxon>
        <taxon>Boraginoideae</taxon>
        <taxon>Lithospermeae</taxon>
        <taxon>Lithospermum</taxon>
    </lineage>
</organism>
<keyword evidence="2" id="KW-1185">Reference proteome</keyword>
<name>A0AAV3RJL9_LITER</name>
<dbReference type="EMBL" id="BAABME010010232">
    <property type="protein sequence ID" value="GAA0176609.1"/>
    <property type="molecule type" value="Genomic_DNA"/>
</dbReference>
<dbReference type="InterPro" id="IPR038939">
    <property type="entry name" value="PDV1/PDV2"/>
</dbReference>
<proteinExistence type="predicted"/>
<dbReference type="PANTHER" id="PTHR33600">
    <property type="entry name" value="PLASTID DIVISION PROTEIN PDV2"/>
    <property type="match status" value="1"/>
</dbReference>
<comment type="caution">
    <text evidence="1">The sequence shown here is derived from an EMBL/GenBank/DDBJ whole genome shotgun (WGS) entry which is preliminary data.</text>
</comment>
<sequence>MKVQQIEAMLDKIPNIHDKLSETIHSISQSHFRTTLQNTINNSHYQNNFVFNNHFQPLNGQTDRNNCDFIKIHGPVHGHADRNNCEFVKDFRPVNGKVDRDYCEAVNGRVDRNGYVFVKEYVKADVEDDVDSVVKEAKSLDSIRTALENVEEQLELLHVSFI</sequence>
<gene>
    <name evidence="1" type="ORF">LIER_29571</name>
</gene>
<evidence type="ECO:0000313" key="2">
    <source>
        <dbReference type="Proteomes" id="UP001454036"/>
    </source>
</evidence>
<dbReference type="PANTHER" id="PTHR33600:SF4">
    <property type="entry name" value="PLASTID DIVISION PROTEIN PDV1"/>
    <property type="match status" value="1"/>
</dbReference>
<dbReference type="Proteomes" id="UP001454036">
    <property type="component" value="Unassembled WGS sequence"/>
</dbReference>
<protein>
    <submittedName>
        <fullName evidence="1">Uncharacterized protein</fullName>
    </submittedName>
</protein>
<dbReference type="GO" id="GO:0010020">
    <property type="term" value="P:chloroplast fission"/>
    <property type="evidence" value="ECO:0007669"/>
    <property type="project" value="InterPro"/>
</dbReference>